<keyword evidence="1" id="KW-0472">Membrane</keyword>
<protein>
    <submittedName>
        <fullName evidence="2">Uncharacterized protein</fullName>
    </submittedName>
</protein>
<name>A0A177KL43_9BACI</name>
<keyword evidence="1" id="KW-1133">Transmembrane helix</keyword>
<sequence length="76" mass="8259">MAVIAFFLIGSIILLAAAIFGTVAAMRRASAGKVKDENLGVLVRSHPYTLNPIFWTYVAAIVIFAGIILIVWLRGR</sequence>
<reference evidence="2 3" key="1">
    <citation type="submission" date="2016-01" db="EMBL/GenBank/DDBJ databases">
        <title>Investigation of taxonomic status of Bacillus aminovorans.</title>
        <authorList>
            <person name="Verma A."/>
            <person name="Pal Y."/>
            <person name="Krishnamurthi S."/>
        </authorList>
    </citation>
    <scope>NUCLEOTIDE SEQUENCE [LARGE SCALE GENOMIC DNA]</scope>
    <source>
        <strain evidence="2 3">DSM 4337</strain>
    </source>
</reference>
<dbReference type="EMBL" id="LQWZ01000035">
    <property type="protein sequence ID" value="OAH53625.1"/>
    <property type="molecule type" value="Genomic_DNA"/>
</dbReference>
<comment type="caution">
    <text evidence="2">The sequence shown here is derived from an EMBL/GenBank/DDBJ whole genome shotgun (WGS) entry which is preliminary data.</text>
</comment>
<feature type="transmembrane region" description="Helical" evidence="1">
    <location>
        <begin position="55"/>
        <end position="73"/>
    </location>
</feature>
<evidence type="ECO:0000313" key="2">
    <source>
        <dbReference type="EMBL" id="OAH53625.1"/>
    </source>
</evidence>
<dbReference type="Proteomes" id="UP000077271">
    <property type="component" value="Unassembled WGS sequence"/>
</dbReference>
<gene>
    <name evidence="2" type="ORF">AWH48_10080</name>
</gene>
<dbReference type="AlphaFoldDB" id="A0A177KL43"/>
<keyword evidence="1" id="KW-0812">Transmembrane</keyword>
<evidence type="ECO:0000313" key="3">
    <source>
        <dbReference type="Proteomes" id="UP000077271"/>
    </source>
</evidence>
<evidence type="ECO:0000256" key="1">
    <source>
        <dbReference type="SAM" id="Phobius"/>
    </source>
</evidence>
<accession>A0A177KL43</accession>
<dbReference type="RefSeq" id="WP_018392198.1">
    <property type="nucleotide sequence ID" value="NZ_LQWZ01000035.1"/>
</dbReference>
<organism evidence="2 3">
    <name type="scientific">Domibacillus aminovorans</name>
    <dbReference type="NCBI Taxonomy" id="29332"/>
    <lineage>
        <taxon>Bacteria</taxon>
        <taxon>Bacillati</taxon>
        <taxon>Bacillota</taxon>
        <taxon>Bacilli</taxon>
        <taxon>Bacillales</taxon>
        <taxon>Bacillaceae</taxon>
        <taxon>Domibacillus</taxon>
    </lineage>
</organism>
<proteinExistence type="predicted"/>
<dbReference type="OrthoDB" id="2454818at2"/>